<accession>A0A5A7VRZ9</accession>
<organism evidence="1 2">
    <name type="scientific">Cucumis melo var. makuwa</name>
    <name type="common">Oriental melon</name>
    <dbReference type="NCBI Taxonomy" id="1194695"/>
    <lineage>
        <taxon>Eukaryota</taxon>
        <taxon>Viridiplantae</taxon>
        <taxon>Streptophyta</taxon>
        <taxon>Embryophyta</taxon>
        <taxon>Tracheophyta</taxon>
        <taxon>Spermatophyta</taxon>
        <taxon>Magnoliopsida</taxon>
        <taxon>eudicotyledons</taxon>
        <taxon>Gunneridae</taxon>
        <taxon>Pentapetalae</taxon>
        <taxon>rosids</taxon>
        <taxon>fabids</taxon>
        <taxon>Cucurbitales</taxon>
        <taxon>Cucurbitaceae</taxon>
        <taxon>Benincaseae</taxon>
        <taxon>Cucumis</taxon>
    </lineage>
</organism>
<proteinExistence type="predicted"/>
<evidence type="ECO:0000313" key="2">
    <source>
        <dbReference type="Proteomes" id="UP000321393"/>
    </source>
</evidence>
<dbReference type="Proteomes" id="UP000321393">
    <property type="component" value="Unassembled WGS sequence"/>
</dbReference>
<sequence>MTRNARFLEFGKELNTAGGSSLVDHNSGDCLGVHFQSCCLGWDDVGREYIKFIKGDLQHHFVLYFNDQAMNRFVEHQMLTSFKEFSGDYHSHFKKYSDPKQGRANPPHILVECMEDWHFLCNHYMSRAFHVHIFKIFPDDAYASIMRNRSRCTYNSLEIIVSYVALRRCWGTLFFKVVPTSAIVTLGDLHSRRRTGSASGIGLPTHFS</sequence>
<protein>
    <submittedName>
        <fullName evidence="1">CACTA en-spm transposon protein</fullName>
    </submittedName>
</protein>
<reference evidence="1 2" key="1">
    <citation type="submission" date="2019-08" db="EMBL/GenBank/DDBJ databases">
        <title>Draft genome sequences of two oriental melons (Cucumis melo L. var makuwa).</title>
        <authorList>
            <person name="Kwon S.-Y."/>
        </authorList>
    </citation>
    <scope>NUCLEOTIDE SEQUENCE [LARGE SCALE GENOMIC DNA]</scope>
    <source>
        <strain evidence="2">cv. SW 3</strain>
        <tissue evidence="1">Leaf</tissue>
    </source>
</reference>
<evidence type="ECO:0000313" key="1">
    <source>
        <dbReference type="EMBL" id="KAA0067939.1"/>
    </source>
</evidence>
<dbReference type="EMBL" id="SSTE01000165">
    <property type="protein sequence ID" value="KAA0067939.1"/>
    <property type="molecule type" value="Genomic_DNA"/>
</dbReference>
<dbReference type="AlphaFoldDB" id="A0A5A7VRZ9"/>
<name>A0A5A7VRZ9_CUCMM</name>
<comment type="caution">
    <text evidence="1">The sequence shown here is derived from an EMBL/GenBank/DDBJ whole genome shotgun (WGS) entry which is preliminary data.</text>
</comment>
<gene>
    <name evidence="1" type="ORF">E6C27_scaffold138G001130</name>
</gene>